<accession>A0ABU7B2D1</accession>
<organism evidence="1 2">
    <name type="scientific">Ataeniobius toweri</name>
    <dbReference type="NCBI Taxonomy" id="208326"/>
    <lineage>
        <taxon>Eukaryota</taxon>
        <taxon>Metazoa</taxon>
        <taxon>Chordata</taxon>
        <taxon>Craniata</taxon>
        <taxon>Vertebrata</taxon>
        <taxon>Euteleostomi</taxon>
        <taxon>Actinopterygii</taxon>
        <taxon>Neopterygii</taxon>
        <taxon>Teleostei</taxon>
        <taxon>Neoteleostei</taxon>
        <taxon>Acanthomorphata</taxon>
        <taxon>Ovalentaria</taxon>
        <taxon>Atherinomorphae</taxon>
        <taxon>Cyprinodontiformes</taxon>
        <taxon>Goodeidae</taxon>
        <taxon>Ataeniobius</taxon>
    </lineage>
</organism>
<evidence type="ECO:0000313" key="1">
    <source>
        <dbReference type="EMBL" id="MED6243805.1"/>
    </source>
</evidence>
<protein>
    <submittedName>
        <fullName evidence="1">Uncharacterized protein</fullName>
    </submittedName>
</protein>
<gene>
    <name evidence="1" type="ORF">ATANTOWER_027211</name>
</gene>
<evidence type="ECO:0000313" key="2">
    <source>
        <dbReference type="Proteomes" id="UP001345963"/>
    </source>
</evidence>
<dbReference type="Proteomes" id="UP001345963">
    <property type="component" value="Unassembled WGS sequence"/>
</dbReference>
<proteinExistence type="predicted"/>
<sequence length="104" mass="12438">MHTEKKLSVSLRVALNKEKQEENFSMGKNTRKITRELRGLRLLLRSTLKHERTGSPLLIDLIMNRCAETAEQLWNELEWRLQFWLSHPTMNTLLNFVEDVYRLK</sequence>
<keyword evidence="2" id="KW-1185">Reference proteome</keyword>
<comment type="caution">
    <text evidence="1">The sequence shown here is derived from an EMBL/GenBank/DDBJ whole genome shotgun (WGS) entry which is preliminary data.</text>
</comment>
<name>A0ABU7B2D1_9TELE</name>
<reference evidence="1 2" key="1">
    <citation type="submission" date="2021-07" db="EMBL/GenBank/DDBJ databases">
        <authorList>
            <person name="Palmer J.M."/>
        </authorList>
    </citation>
    <scope>NUCLEOTIDE SEQUENCE [LARGE SCALE GENOMIC DNA]</scope>
    <source>
        <strain evidence="1 2">AT_MEX2019</strain>
        <tissue evidence="1">Muscle</tissue>
    </source>
</reference>
<dbReference type="EMBL" id="JAHUTI010036105">
    <property type="protein sequence ID" value="MED6243805.1"/>
    <property type="molecule type" value="Genomic_DNA"/>
</dbReference>